<evidence type="ECO:0000256" key="1">
    <source>
        <dbReference type="SAM" id="SignalP"/>
    </source>
</evidence>
<reference evidence="3 5" key="1">
    <citation type="submission" date="2020-08" db="EMBL/GenBank/DDBJ databases">
        <title>Plant Genome Project.</title>
        <authorList>
            <person name="Zhang R.-G."/>
        </authorList>
    </citation>
    <scope>NUCLEOTIDE SEQUENCE [LARGE SCALE GENOMIC DNA]</scope>
    <source>
        <tissue evidence="3">Rhizome</tissue>
    </source>
</reference>
<organism evidence="3 5">
    <name type="scientific">Zingiber officinale</name>
    <name type="common">Ginger</name>
    <name type="synonym">Amomum zingiber</name>
    <dbReference type="NCBI Taxonomy" id="94328"/>
    <lineage>
        <taxon>Eukaryota</taxon>
        <taxon>Viridiplantae</taxon>
        <taxon>Streptophyta</taxon>
        <taxon>Embryophyta</taxon>
        <taxon>Tracheophyta</taxon>
        <taxon>Spermatophyta</taxon>
        <taxon>Magnoliopsida</taxon>
        <taxon>Liliopsida</taxon>
        <taxon>Zingiberales</taxon>
        <taxon>Zingiberaceae</taxon>
        <taxon>Zingiber</taxon>
    </lineage>
</organism>
<dbReference type="EMBL" id="JACMSC010000013">
    <property type="protein sequence ID" value="KAG6491722.1"/>
    <property type="molecule type" value="Genomic_DNA"/>
</dbReference>
<dbReference type="PANTHER" id="PTHR33122">
    <property type="entry name" value="LIPID BINDING PROTEIN-RELATED"/>
    <property type="match status" value="1"/>
</dbReference>
<comment type="caution">
    <text evidence="3">The sequence shown here is derived from an EMBL/GenBank/DDBJ whole genome shotgun (WGS) entry which is preliminary data.</text>
</comment>
<feature type="domain" description="Bifunctional inhibitor/plant lipid transfer protein/seed storage helical" evidence="2">
    <location>
        <begin position="35"/>
        <end position="116"/>
    </location>
</feature>
<feature type="signal peptide" evidence="1">
    <location>
        <begin position="1"/>
        <end position="31"/>
    </location>
</feature>
<keyword evidence="1" id="KW-0732">Signal</keyword>
<dbReference type="GO" id="GO:0009627">
    <property type="term" value="P:systemic acquired resistance"/>
    <property type="evidence" value="ECO:0007669"/>
    <property type="project" value="InterPro"/>
</dbReference>
<dbReference type="Pfam" id="PF14368">
    <property type="entry name" value="LTP_2"/>
    <property type="match status" value="1"/>
</dbReference>
<dbReference type="SUPFAM" id="SSF47699">
    <property type="entry name" value="Bifunctional inhibitor/lipid-transfer protein/seed storage 2S albumin"/>
    <property type="match status" value="1"/>
</dbReference>
<dbReference type="Proteomes" id="UP000734854">
    <property type="component" value="Unassembled WGS sequence"/>
</dbReference>
<dbReference type="InterPro" id="IPR036312">
    <property type="entry name" value="Bifun_inhib/LTP/seed_sf"/>
</dbReference>
<protein>
    <recommendedName>
        <fullName evidence="2">Bifunctional inhibitor/plant lipid transfer protein/seed storage helical domain-containing protein</fullName>
    </recommendedName>
</protein>
<proteinExistence type="predicted"/>
<evidence type="ECO:0000313" key="4">
    <source>
        <dbReference type="EMBL" id="KAG6491722.1"/>
    </source>
</evidence>
<dbReference type="EMBL" id="JACMSC010000014">
    <property type="protein sequence ID" value="KAG6488636.1"/>
    <property type="molecule type" value="Genomic_DNA"/>
</dbReference>
<accession>A0A8J5FQK3</accession>
<dbReference type="SMART" id="SM00499">
    <property type="entry name" value="AAI"/>
    <property type="match status" value="1"/>
</dbReference>
<dbReference type="PANTHER" id="PTHR33122:SF4">
    <property type="entry name" value="OS04G0415800 PROTEIN"/>
    <property type="match status" value="1"/>
</dbReference>
<dbReference type="GO" id="GO:0005504">
    <property type="term" value="F:fatty acid binding"/>
    <property type="evidence" value="ECO:0007669"/>
    <property type="project" value="InterPro"/>
</dbReference>
<feature type="chain" id="PRO_5035391564" description="Bifunctional inhibitor/plant lipid transfer protein/seed storage helical domain-containing protein" evidence="1">
    <location>
        <begin position="32"/>
        <end position="118"/>
    </location>
</feature>
<dbReference type="InterPro" id="IPR016140">
    <property type="entry name" value="Bifunc_inhib/LTP/seed_store"/>
</dbReference>
<name>A0A8J5FQK3_ZINOF</name>
<evidence type="ECO:0000313" key="3">
    <source>
        <dbReference type="EMBL" id="KAG6488636.1"/>
    </source>
</evidence>
<evidence type="ECO:0000313" key="5">
    <source>
        <dbReference type="Proteomes" id="UP000734854"/>
    </source>
</evidence>
<dbReference type="InterPro" id="IPR039265">
    <property type="entry name" value="DIR1-like"/>
</dbReference>
<sequence length="118" mass="12318">MMEAATMRRSNCFVFPLILLLLLSVRRSVDGAGECGRVPVQQMAVQMAVCATAGQDATAQVSSGCCSAVQRIGQNPGCLCAVMLSDIAKSVGVKPEIAVTIPKRCKLANRPVGYNCGG</sequence>
<dbReference type="AlphaFoldDB" id="A0A8J5FQK3"/>
<gene>
    <name evidence="4" type="ORF">ZIOFF_046658</name>
    <name evidence="3" type="ORF">ZIOFF_049883</name>
</gene>
<evidence type="ECO:0000259" key="2">
    <source>
        <dbReference type="SMART" id="SM00499"/>
    </source>
</evidence>
<dbReference type="Gene3D" id="1.10.110.10">
    <property type="entry name" value="Plant lipid-transfer and hydrophobic proteins"/>
    <property type="match status" value="1"/>
</dbReference>
<keyword evidence="5" id="KW-1185">Reference proteome</keyword>
<dbReference type="CDD" id="cd00010">
    <property type="entry name" value="AAI_LTSS"/>
    <property type="match status" value="1"/>
</dbReference>